<dbReference type="PROSITE" id="PS50995">
    <property type="entry name" value="HTH_MARR_2"/>
    <property type="match status" value="1"/>
</dbReference>
<dbReference type="InterPro" id="IPR039422">
    <property type="entry name" value="MarR/SlyA-like"/>
</dbReference>
<dbReference type="InterPro" id="IPR036388">
    <property type="entry name" value="WH-like_DNA-bd_sf"/>
</dbReference>
<accession>A0AAU8A556</accession>
<organism evidence="2">
    <name type="scientific">Christensenella massiliensis</name>
    <dbReference type="NCBI Taxonomy" id="1805714"/>
    <lineage>
        <taxon>Bacteria</taxon>
        <taxon>Bacillati</taxon>
        <taxon>Bacillota</taxon>
        <taxon>Clostridia</taxon>
        <taxon>Christensenellales</taxon>
        <taxon>Christensenellaceae</taxon>
        <taxon>Christensenella</taxon>
    </lineage>
</organism>
<feature type="domain" description="HTH marR-type" evidence="1">
    <location>
        <begin position="4"/>
        <end position="135"/>
    </location>
</feature>
<dbReference type="SUPFAM" id="SSF46785">
    <property type="entry name" value="Winged helix' DNA-binding domain"/>
    <property type="match status" value="1"/>
</dbReference>
<dbReference type="Gene3D" id="1.10.10.10">
    <property type="entry name" value="Winged helix-like DNA-binding domain superfamily/Winged helix DNA-binding domain"/>
    <property type="match status" value="1"/>
</dbReference>
<dbReference type="InterPro" id="IPR036390">
    <property type="entry name" value="WH_DNA-bd_sf"/>
</dbReference>
<name>A0AAU8A556_9FIRM</name>
<dbReference type="EMBL" id="CP117826">
    <property type="protein sequence ID" value="XCC61275.1"/>
    <property type="molecule type" value="Genomic_DNA"/>
</dbReference>
<sequence>MTKEKCVCARLRHASRTLTAYYSRMLSPAGVTAGQYSLLSHLARLNAASTSGLAEDMRLDRSTLTRNLKPLFTAGLVEDTAVKGSRDRRLSLTQAGKDTLVHAEILWKRAQRGLKEQLGEKKLKAFLKTLSRLETL</sequence>
<dbReference type="GO" id="GO:0003700">
    <property type="term" value="F:DNA-binding transcription factor activity"/>
    <property type="evidence" value="ECO:0007669"/>
    <property type="project" value="InterPro"/>
</dbReference>
<evidence type="ECO:0000313" key="2">
    <source>
        <dbReference type="EMBL" id="XCC61275.1"/>
    </source>
</evidence>
<protein>
    <submittedName>
        <fullName evidence="2">MarR family winged helix-turn-helix transcriptional regulator</fullName>
    </submittedName>
</protein>
<dbReference type="GO" id="GO:0006950">
    <property type="term" value="P:response to stress"/>
    <property type="evidence" value="ECO:0007669"/>
    <property type="project" value="TreeGrafter"/>
</dbReference>
<dbReference type="PANTHER" id="PTHR33164:SF105">
    <property type="entry name" value="TRANSCRIPTIONAL REPRESSOR PROTEIN-RELATED"/>
    <property type="match status" value="1"/>
</dbReference>
<proteinExistence type="predicted"/>
<evidence type="ECO:0000259" key="1">
    <source>
        <dbReference type="PROSITE" id="PS50995"/>
    </source>
</evidence>
<dbReference type="AlphaFoldDB" id="A0AAU8A556"/>
<dbReference type="RefSeq" id="WP_353422817.1">
    <property type="nucleotide sequence ID" value="NZ_CP117826.1"/>
</dbReference>
<dbReference type="Pfam" id="PF01047">
    <property type="entry name" value="MarR"/>
    <property type="match status" value="1"/>
</dbReference>
<dbReference type="InterPro" id="IPR000835">
    <property type="entry name" value="HTH_MarR-typ"/>
</dbReference>
<gene>
    <name evidence="2" type="ORF">PUP29_06960</name>
</gene>
<reference evidence="2" key="1">
    <citation type="submission" date="2023-02" db="EMBL/GenBank/DDBJ databases">
        <title>Gut commensal Christensenella minuta modulates host metabolism via a new class of secondary bile acids.</title>
        <authorList>
            <person name="Liu C."/>
        </authorList>
    </citation>
    <scope>NUCLEOTIDE SEQUENCE</scope>
    <source>
        <strain evidence="2">CA70</strain>
    </source>
</reference>
<dbReference type="SMART" id="SM00347">
    <property type="entry name" value="HTH_MARR"/>
    <property type="match status" value="1"/>
</dbReference>
<dbReference type="PANTHER" id="PTHR33164">
    <property type="entry name" value="TRANSCRIPTIONAL REGULATOR, MARR FAMILY"/>
    <property type="match status" value="1"/>
</dbReference>